<reference evidence="1 2" key="1">
    <citation type="journal article" date="2019" name="Int. J. Syst. Evol. Microbiol.">
        <title>The Global Catalogue of Microorganisms (GCM) 10K type strain sequencing project: providing services to taxonomists for standard genome sequencing and annotation.</title>
        <authorList>
            <consortium name="The Broad Institute Genomics Platform"/>
            <consortium name="The Broad Institute Genome Sequencing Center for Infectious Disease"/>
            <person name="Wu L."/>
            <person name="Ma J."/>
        </authorList>
    </citation>
    <scope>NUCLEOTIDE SEQUENCE [LARGE SCALE GENOMIC DNA]</scope>
    <source>
        <strain evidence="1 2">JCM 16117</strain>
    </source>
</reference>
<evidence type="ECO:0000313" key="2">
    <source>
        <dbReference type="Proteomes" id="UP001500929"/>
    </source>
</evidence>
<accession>A0ABN3DH83</accession>
<protein>
    <submittedName>
        <fullName evidence="1">Uncharacterized protein</fullName>
    </submittedName>
</protein>
<sequence>MAASAVNESQPAAPSTFHAATEMPGIWKADTSTFPEELAPGTEWPANPPGNMADEGVVNEDGLAGITASFYWLCTWEHAYLEAVDTNDSAGQRTALAEIDKFTGLPAVKDHYPDVDLWKTAVVDPVEAGEGPKTLEQDYRIGTCSGFIEQIEGER</sequence>
<dbReference type="EMBL" id="BAAAQY010000004">
    <property type="protein sequence ID" value="GAA2230911.1"/>
    <property type="molecule type" value="Genomic_DNA"/>
</dbReference>
<proteinExistence type="predicted"/>
<comment type="caution">
    <text evidence="1">The sequence shown here is derived from an EMBL/GenBank/DDBJ whole genome shotgun (WGS) entry which is preliminary data.</text>
</comment>
<name>A0ABN3DH83_9MICO</name>
<keyword evidence="2" id="KW-1185">Reference proteome</keyword>
<dbReference type="Proteomes" id="UP001500929">
    <property type="component" value="Unassembled WGS sequence"/>
</dbReference>
<dbReference type="RefSeq" id="WP_259478968.1">
    <property type="nucleotide sequence ID" value="NZ_BAAAQY010000004.1"/>
</dbReference>
<evidence type="ECO:0000313" key="1">
    <source>
        <dbReference type="EMBL" id="GAA2230911.1"/>
    </source>
</evidence>
<gene>
    <name evidence="1" type="ORF">GCM10009851_14640</name>
</gene>
<organism evidence="1 2">
    <name type="scientific">Herbiconiux moechotypicola</name>
    <dbReference type="NCBI Taxonomy" id="637393"/>
    <lineage>
        <taxon>Bacteria</taxon>
        <taxon>Bacillati</taxon>
        <taxon>Actinomycetota</taxon>
        <taxon>Actinomycetes</taxon>
        <taxon>Micrococcales</taxon>
        <taxon>Microbacteriaceae</taxon>
        <taxon>Herbiconiux</taxon>
    </lineage>
</organism>